<feature type="signal peptide" evidence="1">
    <location>
        <begin position="1"/>
        <end position="25"/>
    </location>
</feature>
<protein>
    <recommendedName>
        <fullName evidence="4">DUF2057 domain-containing protein</fullName>
    </recommendedName>
</protein>
<dbReference type="AlphaFoldDB" id="A0A418YF24"/>
<comment type="caution">
    <text evidence="2">The sequence shown here is derived from an EMBL/GenBank/DDBJ whole genome shotgun (WGS) entry which is preliminary data.</text>
</comment>
<dbReference type="GO" id="GO:0008643">
    <property type="term" value="P:carbohydrate transport"/>
    <property type="evidence" value="ECO:0007669"/>
    <property type="project" value="InterPro"/>
</dbReference>
<dbReference type="GO" id="GO:0042597">
    <property type="term" value="C:periplasmic space"/>
    <property type="evidence" value="ECO:0007669"/>
    <property type="project" value="InterPro"/>
</dbReference>
<reference evidence="2 3" key="1">
    <citation type="submission" date="2018-09" db="EMBL/GenBank/DDBJ databases">
        <authorList>
            <person name="Wang F."/>
        </authorList>
    </citation>
    <scope>NUCLEOTIDE SEQUENCE [LARGE SCALE GENOMIC DNA]</scope>
    <source>
        <strain evidence="2 3">PLHSC7-2</strain>
    </source>
</reference>
<dbReference type="InterPro" id="IPR010794">
    <property type="entry name" value="MalM"/>
</dbReference>
<keyword evidence="1" id="KW-0732">Signal</keyword>
<reference evidence="2 3" key="2">
    <citation type="submission" date="2019-01" db="EMBL/GenBank/DDBJ databases">
        <title>Motilimonas pumilus sp. nov., isolated from the gut of sea cucumber (Apostichopus japonicus).</title>
        <authorList>
            <person name="Wang F.-Q."/>
            <person name="Ren L.-H."/>
            <person name="Lin Y.-W."/>
            <person name="Sun G.-H."/>
            <person name="Du Z.-J."/>
            <person name="Zhao J.-X."/>
            <person name="Liu X.-J."/>
            <person name="Liu L.-J."/>
        </authorList>
    </citation>
    <scope>NUCLEOTIDE SEQUENCE [LARGE SCALE GENOMIC DNA]</scope>
    <source>
        <strain evidence="2 3">PLHSC7-2</strain>
    </source>
</reference>
<dbReference type="Proteomes" id="UP000283255">
    <property type="component" value="Unassembled WGS sequence"/>
</dbReference>
<proteinExistence type="predicted"/>
<dbReference type="EMBL" id="QZCH01000011">
    <property type="protein sequence ID" value="RJG47763.1"/>
    <property type="molecule type" value="Genomic_DNA"/>
</dbReference>
<evidence type="ECO:0000313" key="3">
    <source>
        <dbReference type="Proteomes" id="UP000283255"/>
    </source>
</evidence>
<keyword evidence="3" id="KW-1185">Reference proteome</keyword>
<dbReference type="Pfam" id="PF07148">
    <property type="entry name" value="MalM"/>
    <property type="match status" value="1"/>
</dbReference>
<dbReference type="RefSeq" id="WP_119910647.1">
    <property type="nucleotide sequence ID" value="NZ_QZCH01000011.1"/>
</dbReference>
<feature type="chain" id="PRO_5019569691" description="DUF2057 domain-containing protein" evidence="1">
    <location>
        <begin position="26"/>
        <end position="308"/>
    </location>
</feature>
<dbReference type="OrthoDB" id="5944162at2"/>
<evidence type="ECO:0008006" key="4">
    <source>
        <dbReference type="Google" id="ProtNLM"/>
    </source>
</evidence>
<gene>
    <name evidence="2" type="ORF">D1Z90_10205</name>
</gene>
<accession>A0A418YF24</accession>
<evidence type="ECO:0000313" key="2">
    <source>
        <dbReference type="EMBL" id="RJG47763.1"/>
    </source>
</evidence>
<sequence>MRKTIQGLALLGVLSFTTVFVPAQAANFSQLNAQAITLEDNKRTLTFDVNTTSANLPLGSSHYHAFNIPSGQYQVRLRSNIYKSVFAPTAYVLDASGNILATYGQDKVTHQPSGVISPDRLQLKFDVDSTTGAAVVVVATSQNQLNQTTEIEHPARQLAKARGNQPPDIPNLFIPHSQSGEVQLKLSKIETEVDNSAPVLVTSTTAAREASENKQAIVGASSVQPSAADATTSSATTVAATASASAVSTSAQVKQTALLPASEAMYNQAIKDAVNQQDHELALQLMLEASEHGSKTARATYLEALEQR</sequence>
<evidence type="ECO:0000256" key="1">
    <source>
        <dbReference type="SAM" id="SignalP"/>
    </source>
</evidence>
<organism evidence="2 3">
    <name type="scientific">Motilimonas pumila</name>
    <dbReference type="NCBI Taxonomy" id="2303987"/>
    <lineage>
        <taxon>Bacteria</taxon>
        <taxon>Pseudomonadati</taxon>
        <taxon>Pseudomonadota</taxon>
        <taxon>Gammaproteobacteria</taxon>
        <taxon>Alteromonadales</taxon>
        <taxon>Alteromonadales genera incertae sedis</taxon>
        <taxon>Motilimonas</taxon>
    </lineage>
</organism>
<name>A0A418YF24_9GAMM</name>